<keyword evidence="1" id="KW-1133">Transmembrane helix</keyword>
<reference evidence="3 4" key="1">
    <citation type="submission" date="2021-12" db="EMBL/GenBank/DDBJ databases">
        <title>Discovery of the Pendulisporaceae a myxobacterial family with distinct sporulation behavior and unique specialized metabolism.</title>
        <authorList>
            <person name="Garcia R."/>
            <person name="Popoff A."/>
            <person name="Bader C.D."/>
            <person name="Loehr J."/>
            <person name="Walesch S."/>
            <person name="Walt C."/>
            <person name="Boldt J."/>
            <person name="Bunk B."/>
            <person name="Haeckl F.J.F.P.J."/>
            <person name="Gunesch A.P."/>
            <person name="Birkelbach J."/>
            <person name="Nuebel U."/>
            <person name="Pietschmann T."/>
            <person name="Bach T."/>
            <person name="Mueller R."/>
        </authorList>
    </citation>
    <scope>NUCLEOTIDE SEQUENCE [LARGE SCALE GENOMIC DNA]</scope>
    <source>
        <strain evidence="3 4">MSr12523</strain>
    </source>
</reference>
<protein>
    <recommendedName>
        <fullName evidence="5">Protein BIG1</fullName>
    </recommendedName>
</protein>
<evidence type="ECO:0000313" key="3">
    <source>
        <dbReference type="EMBL" id="WXB00019.1"/>
    </source>
</evidence>
<evidence type="ECO:0000256" key="1">
    <source>
        <dbReference type="SAM" id="Phobius"/>
    </source>
</evidence>
<proteinExistence type="predicted"/>
<sequence length="262" mass="28028">MAWVKFVGCVASLVFGLAWSSHAGAVQVADKDFGFELAPDDATVCVSFPKEQQDPKACAGVDVESVNARLSTIQGGSGELKPVSAMVVRAGKSFYVVLVMHNGKTHEEFSKEAARALARSGRAARRVTYGEAAFPAEDDVDPTEMRINGVQVIRYELAPRLNADDPRRIMSYQLQYFAATGRGNYSIGFFASPEDVNTVNVLAQRAMATLRAPPGAASSHVAESDAALYAAEAFGAVVAFSIGLFLVVRSRNRRLKPAPPVA</sequence>
<accession>A0ABZ2KMX9</accession>
<keyword evidence="4" id="KW-1185">Reference proteome</keyword>
<feature type="transmembrane region" description="Helical" evidence="1">
    <location>
        <begin position="226"/>
        <end position="248"/>
    </location>
</feature>
<evidence type="ECO:0008006" key="5">
    <source>
        <dbReference type="Google" id="ProtNLM"/>
    </source>
</evidence>
<name>A0ABZ2KMX9_9BACT</name>
<dbReference type="Proteomes" id="UP001379533">
    <property type="component" value="Chromosome"/>
</dbReference>
<feature type="chain" id="PRO_5045977837" description="Protein BIG1" evidence="2">
    <location>
        <begin position="24"/>
        <end position="262"/>
    </location>
</feature>
<dbReference type="EMBL" id="CP089982">
    <property type="protein sequence ID" value="WXB00019.1"/>
    <property type="molecule type" value="Genomic_DNA"/>
</dbReference>
<keyword evidence="1" id="KW-0472">Membrane</keyword>
<gene>
    <name evidence="3" type="ORF">LZC95_24785</name>
</gene>
<keyword evidence="1" id="KW-0812">Transmembrane</keyword>
<evidence type="ECO:0000256" key="2">
    <source>
        <dbReference type="SAM" id="SignalP"/>
    </source>
</evidence>
<organism evidence="3 4">
    <name type="scientific">Pendulispora brunnea</name>
    <dbReference type="NCBI Taxonomy" id="2905690"/>
    <lineage>
        <taxon>Bacteria</taxon>
        <taxon>Pseudomonadati</taxon>
        <taxon>Myxococcota</taxon>
        <taxon>Myxococcia</taxon>
        <taxon>Myxococcales</taxon>
        <taxon>Sorangiineae</taxon>
        <taxon>Pendulisporaceae</taxon>
        <taxon>Pendulispora</taxon>
    </lineage>
</organism>
<dbReference type="RefSeq" id="WP_394850660.1">
    <property type="nucleotide sequence ID" value="NZ_CP089982.1"/>
</dbReference>
<keyword evidence="2" id="KW-0732">Signal</keyword>
<evidence type="ECO:0000313" key="4">
    <source>
        <dbReference type="Proteomes" id="UP001379533"/>
    </source>
</evidence>
<feature type="signal peptide" evidence="2">
    <location>
        <begin position="1"/>
        <end position="23"/>
    </location>
</feature>